<protein>
    <submittedName>
        <fullName evidence="9">Uncharacterized protein LOC115622119 isoform X1</fullName>
    </submittedName>
</protein>
<evidence type="ECO:0000256" key="5">
    <source>
        <dbReference type="ARBA" id="ARBA00023136"/>
    </source>
</evidence>
<accession>A0A6J2T744</accession>
<dbReference type="InterPro" id="IPR008962">
    <property type="entry name" value="PapD-like_sf"/>
</dbReference>
<dbReference type="GO" id="GO:0005886">
    <property type="term" value="C:plasma membrane"/>
    <property type="evidence" value="ECO:0007669"/>
    <property type="project" value="TreeGrafter"/>
</dbReference>
<dbReference type="GO" id="GO:0033149">
    <property type="term" value="F:FFAT motif binding"/>
    <property type="evidence" value="ECO:0007669"/>
    <property type="project" value="TreeGrafter"/>
</dbReference>
<keyword evidence="8" id="KW-1185">Reference proteome</keyword>
<keyword evidence="4" id="KW-1133">Transmembrane helix</keyword>
<dbReference type="OrthoDB" id="75724at2759"/>
<dbReference type="GO" id="GO:0005789">
    <property type="term" value="C:endoplasmic reticulum membrane"/>
    <property type="evidence" value="ECO:0007669"/>
    <property type="project" value="InterPro"/>
</dbReference>
<dbReference type="Pfam" id="PF00635">
    <property type="entry name" value="Motile_Sperm"/>
    <property type="match status" value="1"/>
</dbReference>
<keyword evidence="5" id="KW-0472">Membrane</keyword>
<feature type="region of interest" description="Disordered" evidence="6">
    <location>
        <begin position="142"/>
        <end position="166"/>
    </location>
</feature>
<feature type="domain" description="MSP" evidence="7">
    <location>
        <begin position="1"/>
        <end position="117"/>
    </location>
</feature>
<organism evidence="8 9">
    <name type="scientific">Drosophila lebanonensis</name>
    <name type="common">Fruit fly</name>
    <name type="synonym">Scaptodrosophila lebanonensis</name>
    <dbReference type="NCBI Taxonomy" id="7225"/>
    <lineage>
        <taxon>Eukaryota</taxon>
        <taxon>Metazoa</taxon>
        <taxon>Ecdysozoa</taxon>
        <taxon>Arthropoda</taxon>
        <taxon>Hexapoda</taxon>
        <taxon>Insecta</taxon>
        <taxon>Pterygota</taxon>
        <taxon>Neoptera</taxon>
        <taxon>Endopterygota</taxon>
        <taxon>Diptera</taxon>
        <taxon>Brachycera</taxon>
        <taxon>Muscomorpha</taxon>
        <taxon>Ephydroidea</taxon>
        <taxon>Drosophilidae</taxon>
        <taxon>Scaptodrosophila</taxon>
    </lineage>
</organism>
<evidence type="ECO:0000256" key="2">
    <source>
        <dbReference type="ARBA" id="ARBA00008932"/>
    </source>
</evidence>
<dbReference type="RefSeq" id="XP_030371824.1">
    <property type="nucleotide sequence ID" value="XM_030515964.1"/>
</dbReference>
<comment type="similarity">
    <text evidence="2">Belongs to the VAMP-associated protein (VAP) (TC 9.B.17) family.</text>
</comment>
<evidence type="ECO:0000313" key="9">
    <source>
        <dbReference type="RefSeq" id="XP_030371824.1"/>
    </source>
</evidence>
<evidence type="ECO:0000256" key="3">
    <source>
        <dbReference type="ARBA" id="ARBA00022692"/>
    </source>
</evidence>
<dbReference type="InterPro" id="IPR000535">
    <property type="entry name" value="MSP_dom"/>
</dbReference>
<evidence type="ECO:0000256" key="6">
    <source>
        <dbReference type="SAM" id="MobiDB-lite"/>
    </source>
</evidence>
<reference evidence="9" key="1">
    <citation type="submission" date="2025-08" db="UniProtKB">
        <authorList>
            <consortium name="RefSeq"/>
        </authorList>
    </citation>
    <scope>IDENTIFICATION</scope>
    <source>
        <strain evidence="9">11010-0011.00</strain>
        <tissue evidence="9">Whole body</tissue>
    </source>
</reference>
<dbReference type="PROSITE" id="PS50202">
    <property type="entry name" value="MSP"/>
    <property type="match status" value="1"/>
</dbReference>
<comment type="subcellular location">
    <subcellularLocation>
        <location evidence="1">Membrane</location>
        <topology evidence="1">Single-pass type IV membrane protein</topology>
    </subcellularLocation>
</comment>
<proteinExistence type="inferred from homology"/>
<dbReference type="InterPro" id="IPR013783">
    <property type="entry name" value="Ig-like_fold"/>
</dbReference>
<dbReference type="PANTHER" id="PTHR10809:SF6">
    <property type="entry name" value="AT11025P-RELATED"/>
    <property type="match status" value="1"/>
</dbReference>
<dbReference type="InterPro" id="IPR016763">
    <property type="entry name" value="VAP"/>
</dbReference>
<dbReference type="Proteomes" id="UP000504634">
    <property type="component" value="Unplaced"/>
</dbReference>
<evidence type="ECO:0000256" key="1">
    <source>
        <dbReference type="ARBA" id="ARBA00004211"/>
    </source>
</evidence>
<dbReference type="Gene3D" id="2.60.40.10">
    <property type="entry name" value="Immunoglobulins"/>
    <property type="match status" value="1"/>
</dbReference>
<dbReference type="AlphaFoldDB" id="A0A6J2T744"/>
<dbReference type="SUPFAM" id="SSF49354">
    <property type="entry name" value="PapD-like"/>
    <property type="match status" value="1"/>
</dbReference>
<evidence type="ECO:0000313" key="8">
    <source>
        <dbReference type="Proteomes" id="UP000504634"/>
    </source>
</evidence>
<dbReference type="GO" id="GO:0090158">
    <property type="term" value="P:endoplasmic reticulum membrane organization"/>
    <property type="evidence" value="ECO:0007669"/>
    <property type="project" value="TreeGrafter"/>
</dbReference>
<dbReference type="GeneID" id="115622119"/>
<evidence type="ECO:0000256" key="4">
    <source>
        <dbReference type="ARBA" id="ARBA00022989"/>
    </source>
</evidence>
<keyword evidence="3" id="KW-0812">Transmembrane</keyword>
<evidence type="ECO:0000259" key="7">
    <source>
        <dbReference type="PROSITE" id="PS50202"/>
    </source>
</evidence>
<gene>
    <name evidence="9" type="primary">LOC115622119</name>
</gene>
<name>A0A6J2T744_DROLE</name>
<feature type="compositionally biased region" description="Polar residues" evidence="6">
    <location>
        <begin position="142"/>
        <end position="155"/>
    </location>
</feature>
<dbReference type="PANTHER" id="PTHR10809">
    <property type="entry name" value="VESICLE-ASSOCIATED MEMBRANE PROTEIN-ASSOCIATED PROTEIN"/>
    <property type="match status" value="1"/>
</dbReference>
<dbReference type="GO" id="GO:0061817">
    <property type="term" value="P:endoplasmic reticulum-plasma membrane tethering"/>
    <property type="evidence" value="ECO:0007669"/>
    <property type="project" value="TreeGrafter"/>
</dbReference>
<sequence>MLRVEPSEQLIFNEGVRCAFLTITNVDPKAVTFRVQSTVHCKFRMSPRHGTLAPRASTKIKVELLPDQSISHLGRDRIQVMCIPAPSTQIDKHATQDFWRHNSCYNWYIENHKLCCYQLRPGESPPPIPPSKLRQSLLHFGSETTSATGSANRATGATRVMGKRWR</sequence>